<keyword evidence="8" id="KW-1185">Reference proteome</keyword>
<feature type="domain" description="Tectonic-1-3 N-terminal" evidence="6">
    <location>
        <begin position="35"/>
        <end position="120"/>
    </location>
</feature>
<proteinExistence type="inferred from homology"/>
<dbReference type="InterPro" id="IPR011677">
    <property type="entry name" value="TCTN1-3_dom"/>
</dbReference>
<name>A0A6S7HR80_PARCT</name>
<gene>
    <name evidence="7" type="ORF">PACLA_8A027991</name>
</gene>
<dbReference type="GO" id="GO:0060271">
    <property type="term" value="P:cilium assembly"/>
    <property type="evidence" value="ECO:0007669"/>
    <property type="project" value="TreeGrafter"/>
</dbReference>
<feature type="domain" description="Tectonic-1-3" evidence="5">
    <location>
        <begin position="356"/>
        <end position="518"/>
    </location>
</feature>
<accession>A0A6S7HR80</accession>
<dbReference type="PANTHER" id="PTHR14611">
    <property type="entry name" value="TECTONIC FAMILY MEMBER"/>
    <property type="match status" value="1"/>
</dbReference>
<evidence type="ECO:0000259" key="5">
    <source>
        <dbReference type="Pfam" id="PF07773"/>
    </source>
</evidence>
<dbReference type="OrthoDB" id="5979418at2759"/>
<feature type="domain" description="Tectonic-1-3" evidence="5">
    <location>
        <begin position="153"/>
        <end position="342"/>
    </location>
</feature>
<keyword evidence="4" id="KW-0325">Glycoprotein</keyword>
<dbReference type="InterPro" id="IPR040354">
    <property type="entry name" value="TCTN1-3"/>
</dbReference>
<evidence type="ECO:0000313" key="7">
    <source>
        <dbReference type="EMBL" id="CAB3996427.1"/>
    </source>
</evidence>
<dbReference type="AlphaFoldDB" id="A0A6S7HR80"/>
<organism evidence="7 8">
    <name type="scientific">Paramuricea clavata</name>
    <name type="common">Red gorgonian</name>
    <name type="synonym">Violescent sea-whip</name>
    <dbReference type="NCBI Taxonomy" id="317549"/>
    <lineage>
        <taxon>Eukaryota</taxon>
        <taxon>Metazoa</taxon>
        <taxon>Cnidaria</taxon>
        <taxon>Anthozoa</taxon>
        <taxon>Octocorallia</taxon>
        <taxon>Malacalcyonacea</taxon>
        <taxon>Plexauridae</taxon>
        <taxon>Paramuricea</taxon>
    </lineage>
</organism>
<comment type="caution">
    <text evidence="7">The sequence shown here is derived from an EMBL/GenBank/DDBJ whole genome shotgun (WGS) entry which is preliminary data.</text>
</comment>
<protein>
    <submittedName>
        <fullName evidence="7">Uncharacterized protein</fullName>
    </submittedName>
</protein>
<sequence>MAVARAVFSVIFLLYFVFNTDGQTNQSFVDTGSSSGCICDLVVNGCDPNCCCDVDCSAADKETFTECSETKNVVFDDRVCVSDQMIFIQNVPFTTKNTGDGLFCIYHNNNKDQVEYSDVSVITSNEDFTQSVNARNVYSYGARNDDTVDQLAGENYKVGDKIILVFSNQVKGYLALPIMLHSSSCNDYNTAGYFQDDATECVRSFSDLSSECSNLPMLSAASYYSNFQVAVSPQAFLLSRNTTSNSSARSGSFNTSLLFTPQLSVPLLCRDNTGVLNQCSFTSPSVPVYNMTTNTCENVVTEVAYTFIYSNESSNLEQLNVSFVLENIRDNFLQKFSIKFLKEGKEDVFTKSGNPGYLVDQPILAGLLQHNLATNKKAIILSTNSKEWLTVPKATVDGSCSSGVNERLSVTFDVNTRSGCMIRLNRTSDCSLLQDMVYAALLGTSPPDYVASFGNSDVQNAADWVKIINDKPANTASGSGGVCSDMVLGMSIEILFANVGYLANPQAKIIGVRFKYEQPQEIVYQCIGQFCQGSGSASQYVEVVSSVSFIDISQPPISDQKSLPEFQSKAPSDFFHPFL</sequence>
<evidence type="ECO:0000313" key="8">
    <source>
        <dbReference type="Proteomes" id="UP001152795"/>
    </source>
</evidence>
<dbReference type="Proteomes" id="UP001152795">
    <property type="component" value="Unassembled WGS sequence"/>
</dbReference>
<evidence type="ECO:0000256" key="1">
    <source>
        <dbReference type="ARBA" id="ARBA00007633"/>
    </source>
</evidence>
<evidence type="ECO:0000256" key="2">
    <source>
        <dbReference type="ARBA" id="ARBA00022729"/>
    </source>
</evidence>
<reference evidence="7" key="1">
    <citation type="submission" date="2020-04" db="EMBL/GenBank/DDBJ databases">
        <authorList>
            <person name="Alioto T."/>
            <person name="Alioto T."/>
            <person name="Gomez Garrido J."/>
        </authorList>
    </citation>
    <scope>NUCLEOTIDE SEQUENCE</scope>
    <source>
        <strain evidence="7">A484AB</strain>
    </source>
</reference>
<evidence type="ECO:0000259" key="6">
    <source>
        <dbReference type="Pfam" id="PF25752"/>
    </source>
</evidence>
<keyword evidence="3" id="KW-0970">Cilium biogenesis/degradation</keyword>
<dbReference type="Pfam" id="PF25752">
    <property type="entry name" value="DUF1619_N"/>
    <property type="match status" value="1"/>
</dbReference>
<dbReference type="PANTHER" id="PTHR14611:SF2">
    <property type="entry name" value="TECTONIC"/>
    <property type="match status" value="1"/>
</dbReference>
<evidence type="ECO:0000256" key="4">
    <source>
        <dbReference type="ARBA" id="ARBA00023180"/>
    </source>
</evidence>
<dbReference type="EMBL" id="CACRXK020002867">
    <property type="protein sequence ID" value="CAB3996427.1"/>
    <property type="molecule type" value="Genomic_DNA"/>
</dbReference>
<dbReference type="Pfam" id="PF07773">
    <property type="entry name" value="TCTN_DUF1619"/>
    <property type="match status" value="2"/>
</dbReference>
<comment type="similarity">
    <text evidence="1">Belongs to the tectonic family.</text>
</comment>
<evidence type="ECO:0000256" key="3">
    <source>
        <dbReference type="ARBA" id="ARBA00022794"/>
    </source>
</evidence>
<dbReference type="InterPro" id="IPR057724">
    <property type="entry name" value="TCTN1-3_N"/>
</dbReference>
<keyword evidence="2" id="KW-0732">Signal</keyword>